<dbReference type="STRING" id="29435.SAMN05216588_10372"/>
<proteinExistence type="predicted"/>
<evidence type="ECO:0000313" key="1">
    <source>
        <dbReference type="EMBL" id="SDH17392.1"/>
    </source>
</evidence>
<dbReference type="AlphaFoldDB" id="A0A1G8A8V7"/>
<protein>
    <submittedName>
        <fullName evidence="1">Uncharacterized protein</fullName>
    </submittedName>
</protein>
<accession>A0A1G8A8V7</accession>
<evidence type="ECO:0000313" key="2">
    <source>
        <dbReference type="Proteomes" id="UP000198606"/>
    </source>
</evidence>
<name>A0A1G8A8V7_9GAMM</name>
<dbReference type="InterPro" id="IPR045665">
    <property type="entry name" value="DUF6386"/>
</dbReference>
<gene>
    <name evidence="1" type="ORF">SAMN05216588_10372</name>
</gene>
<dbReference type="Proteomes" id="UP000198606">
    <property type="component" value="Unassembled WGS sequence"/>
</dbReference>
<organism evidence="1 2">
    <name type="scientific">Phytopseudomonas flavescens</name>
    <dbReference type="NCBI Taxonomy" id="29435"/>
    <lineage>
        <taxon>Bacteria</taxon>
        <taxon>Pseudomonadati</taxon>
        <taxon>Pseudomonadota</taxon>
        <taxon>Gammaproteobacteria</taxon>
        <taxon>Pseudomonadales</taxon>
        <taxon>Pseudomonadaceae</taxon>
        <taxon>Phytopseudomonas</taxon>
    </lineage>
</organism>
<reference evidence="1 2" key="1">
    <citation type="submission" date="2016-10" db="EMBL/GenBank/DDBJ databases">
        <authorList>
            <person name="de Groot N.N."/>
        </authorList>
    </citation>
    <scope>NUCLEOTIDE SEQUENCE [LARGE SCALE GENOMIC DNA]</scope>
    <source>
        <strain evidence="1 2">LMG 18387</strain>
    </source>
</reference>
<sequence length="153" mass="16285">MSDTYAHTTFSTDTATLAIFDPAALAHRITDTADWWSIADDALAEINAGNVLFVDLGRDGSHAVEIHRGVDAAPADALMARLRIASGCLYVGAGEQVPAGDLGPETVYGGVLLFAERGTCEVRLQRQGERLLLAYGATTLEATNHFDDSPRLP</sequence>
<dbReference type="EMBL" id="FNDG01000003">
    <property type="protein sequence ID" value="SDH17392.1"/>
    <property type="molecule type" value="Genomic_DNA"/>
</dbReference>
<dbReference type="RefSeq" id="WP_084303580.1">
    <property type="nucleotide sequence ID" value="NZ_FNDG01000003.1"/>
</dbReference>
<dbReference type="Pfam" id="PF19923">
    <property type="entry name" value="DUF6386"/>
    <property type="match status" value="1"/>
</dbReference>